<dbReference type="RefSeq" id="WP_395128814.1">
    <property type="nucleotide sequence ID" value="NZ_JBIMPM010000005.1"/>
</dbReference>
<protein>
    <submittedName>
        <fullName evidence="1">Uncharacterized protein</fullName>
    </submittedName>
</protein>
<keyword evidence="2" id="KW-1185">Reference proteome</keyword>
<evidence type="ECO:0000313" key="2">
    <source>
        <dbReference type="Proteomes" id="UP001609186"/>
    </source>
</evidence>
<dbReference type="EMBL" id="JBIMPM010000005">
    <property type="protein sequence ID" value="MFH5250724.1"/>
    <property type="molecule type" value="Genomic_DNA"/>
</dbReference>
<comment type="caution">
    <text evidence="1">The sequence shown here is derived from an EMBL/GenBank/DDBJ whole genome shotgun (WGS) entry which is preliminary data.</text>
</comment>
<gene>
    <name evidence="1" type="ORF">ACGTRS_05690</name>
</gene>
<organism evidence="1 2">
    <name type="scientific">Burkholderia semiarida</name>
    <dbReference type="NCBI Taxonomy" id="2843303"/>
    <lineage>
        <taxon>Bacteria</taxon>
        <taxon>Pseudomonadati</taxon>
        <taxon>Pseudomonadota</taxon>
        <taxon>Betaproteobacteria</taxon>
        <taxon>Burkholderiales</taxon>
        <taxon>Burkholderiaceae</taxon>
        <taxon>Burkholderia</taxon>
        <taxon>Burkholderia cepacia complex</taxon>
    </lineage>
</organism>
<dbReference type="Proteomes" id="UP001609186">
    <property type="component" value="Unassembled WGS sequence"/>
</dbReference>
<sequence length="144" mass="16280">MFQHAHSISDDSGRLARAVVASSGTKRRFRRKRAFYGGAAVAALQPHGHVWRIRSREPITRRRCATVRQFPTTRVDRVEHRVPHRAERGDKEETGFVDRQIDQRPAAGRIANFKPPFVWIDVDVAMRLSRHMAMASNAAAEGGV</sequence>
<proteinExistence type="predicted"/>
<evidence type="ECO:0000313" key="1">
    <source>
        <dbReference type="EMBL" id="MFH5250724.1"/>
    </source>
</evidence>
<accession>A0ABW7L1G5</accession>
<name>A0ABW7L1G5_9BURK</name>
<reference evidence="1 2" key="1">
    <citation type="submission" date="2024-10" db="EMBL/GenBank/DDBJ databases">
        <title>Burkholderia semiarida in Mexico.</title>
        <authorList>
            <person name="Estrada P."/>
        </authorList>
    </citation>
    <scope>NUCLEOTIDE SEQUENCE [LARGE SCALE GENOMIC DNA]</scope>
    <source>
        <strain evidence="1 2">CLM7-1</strain>
    </source>
</reference>